<comment type="caution">
    <text evidence="2">The sequence shown here is derived from an EMBL/GenBank/DDBJ whole genome shotgun (WGS) entry which is preliminary data.</text>
</comment>
<organism evidence="2 3">
    <name type="scientific">Melipona bicolor</name>
    <dbReference type="NCBI Taxonomy" id="60889"/>
    <lineage>
        <taxon>Eukaryota</taxon>
        <taxon>Metazoa</taxon>
        <taxon>Ecdysozoa</taxon>
        <taxon>Arthropoda</taxon>
        <taxon>Hexapoda</taxon>
        <taxon>Insecta</taxon>
        <taxon>Pterygota</taxon>
        <taxon>Neoptera</taxon>
        <taxon>Endopterygota</taxon>
        <taxon>Hymenoptera</taxon>
        <taxon>Apocrita</taxon>
        <taxon>Aculeata</taxon>
        <taxon>Apoidea</taxon>
        <taxon>Anthophila</taxon>
        <taxon>Apidae</taxon>
        <taxon>Melipona</taxon>
    </lineage>
</organism>
<dbReference type="EMBL" id="JAHYIQ010000023">
    <property type="protein sequence ID" value="KAK1122280.1"/>
    <property type="molecule type" value="Genomic_DNA"/>
</dbReference>
<dbReference type="Proteomes" id="UP001177670">
    <property type="component" value="Unassembled WGS sequence"/>
</dbReference>
<protein>
    <submittedName>
        <fullName evidence="2">Uncharacterized protein</fullName>
    </submittedName>
</protein>
<sequence length="118" mass="12722">MDPTENTAYSGNSANGISTIGSHSANQTRVSDLLISPVQLREISKEGSQRRPNDANNDSAEGDLPVFEPTAANVSAFVGQTVYLPCRVRNLGDKVVSRVKGKNVYPGGSYFIKPRRVL</sequence>
<name>A0AA40FNV1_9HYME</name>
<dbReference type="AlphaFoldDB" id="A0AA40FNV1"/>
<feature type="region of interest" description="Disordered" evidence="1">
    <location>
        <begin position="42"/>
        <end position="65"/>
    </location>
</feature>
<evidence type="ECO:0000256" key="1">
    <source>
        <dbReference type="SAM" id="MobiDB-lite"/>
    </source>
</evidence>
<feature type="compositionally biased region" description="Basic and acidic residues" evidence="1">
    <location>
        <begin position="42"/>
        <end position="53"/>
    </location>
</feature>
<evidence type="ECO:0000313" key="2">
    <source>
        <dbReference type="EMBL" id="KAK1122280.1"/>
    </source>
</evidence>
<dbReference type="InterPro" id="IPR013783">
    <property type="entry name" value="Ig-like_fold"/>
</dbReference>
<accession>A0AA40FNV1</accession>
<reference evidence="2" key="1">
    <citation type="submission" date="2021-10" db="EMBL/GenBank/DDBJ databases">
        <title>Melipona bicolor Genome sequencing and assembly.</title>
        <authorList>
            <person name="Araujo N.S."/>
            <person name="Arias M.C."/>
        </authorList>
    </citation>
    <scope>NUCLEOTIDE SEQUENCE</scope>
    <source>
        <strain evidence="2">USP_2M_L1-L4_2017</strain>
        <tissue evidence="2">Whole body</tissue>
    </source>
</reference>
<evidence type="ECO:0000313" key="3">
    <source>
        <dbReference type="Proteomes" id="UP001177670"/>
    </source>
</evidence>
<proteinExistence type="predicted"/>
<keyword evidence="3" id="KW-1185">Reference proteome</keyword>
<dbReference type="Gene3D" id="2.60.40.10">
    <property type="entry name" value="Immunoglobulins"/>
    <property type="match status" value="1"/>
</dbReference>
<gene>
    <name evidence="2" type="ORF">K0M31_009503</name>
</gene>
<feature type="region of interest" description="Disordered" evidence="1">
    <location>
        <begin position="1"/>
        <end position="23"/>
    </location>
</feature>